<dbReference type="Pfam" id="PF14854">
    <property type="entry name" value="LURAP"/>
    <property type="match status" value="1"/>
</dbReference>
<reference evidence="1" key="2">
    <citation type="submission" date="2020-11" db="EMBL/GenBank/DDBJ databases">
        <authorList>
            <person name="McCartney M.A."/>
            <person name="Auch B."/>
            <person name="Kono T."/>
            <person name="Mallez S."/>
            <person name="Becker A."/>
            <person name="Gohl D.M."/>
            <person name="Silverstein K.A.T."/>
            <person name="Koren S."/>
            <person name="Bechman K.B."/>
            <person name="Herman A."/>
            <person name="Abrahante J.E."/>
            <person name="Garbe J."/>
        </authorList>
    </citation>
    <scope>NUCLEOTIDE SEQUENCE</scope>
    <source>
        <strain evidence="1">Duluth1</strain>
        <tissue evidence="1">Whole animal</tissue>
    </source>
</reference>
<dbReference type="EMBL" id="JAIWYP010000011">
    <property type="protein sequence ID" value="KAH3734002.1"/>
    <property type="molecule type" value="Genomic_DNA"/>
</dbReference>
<protein>
    <submittedName>
        <fullName evidence="1">Uncharacterized protein</fullName>
    </submittedName>
</protein>
<organism evidence="1 2">
    <name type="scientific">Dreissena polymorpha</name>
    <name type="common">Zebra mussel</name>
    <name type="synonym">Mytilus polymorpha</name>
    <dbReference type="NCBI Taxonomy" id="45954"/>
    <lineage>
        <taxon>Eukaryota</taxon>
        <taxon>Metazoa</taxon>
        <taxon>Spiralia</taxon>
        <taxon>Lophotrochozoa</taxon>
        <taxon>Mollusca</taxon>
        <taxon>Bivalvia</taxon>
        <taxon>Autobranchia</taxon>
        <taxon>Heteroconchia</taxon>
        <taxon>Euheterodonta</taxon>
        <taxon>Imparidentia</taxon>
        <taxon>Neoheterodontei</taxon>
        <taxon>Myida</taxon>
        <taxon>Dreissenoidea</taxon>
        <taxon>Dreissenidae</taxon>
        <taxon>Dreissena</taxon>
    </lineage>
</organism>
<reference evidence="1" key="1">
    <citation type="journal article" date="2019" name="bioRxiv">
        <title>The Genome of the Zebra Mussel, Dreissena polymorpha: A Resource for Invasive Species Research.</title>
        <authorList>
            <person name="McCartney M.A."/>
            <person name="Auch B."/>
            <person name="Kono T."/>
            <person name="Mallez S."/>
            <person name="Zhang Y."/>
            <person name="Obille A."/>
            <person name="Becker A."/>
            <person name="Abrahante J.E."/>
            <person name="Garbe J."/>
            <person name="Badalamenti J.P."/>
            <person name="Herman A."/>
            <person name="Mangelson H."/>
            <person name="Liachko I."/>
            <person name="Sullivan S."/>
            <person name="Sone E.D."/>
            <person name="Koren S."/>
            <person name="Silverstein K.A.T."/>
            <person name="Beckman K.B."/>
            <person name="Gohl D.M."/>
        </authorList>
    </citation>
    <scope>NUCLEOTIDE SEQUENCE</scope>
    <source>
        <strain evidence="1">Duluth1</strain>
        <tissue evidence="1">Whole animal</tissue>
    </source>
</reference>
<keyword evidence="2" id="KW-1185">Reference proteome</keyword>
<name>A0A9D4HV13_DREPO</name>
<dbReference type="AlphaFoldDB" id="A0A9D4HV13"/>
<sequence length="220" mass="24496">MRDESMSMNFATQDARENSPQIKTLPTTTKTTTINTSVLASSSTDRYSEGIELSNACREWYYSRRERVEAAKERTADAGKNTRPSTKIVSAMDMLRKEMASLMDLDLSLMKQLLTMNEAIEDIKSQSTFRSRPSSLASSGDLSASDWSVSETDMYLSSNDICAKPIECCKTTTSGLCNSRHFFQEKFSSSSVSDLCNSHMALIGVYQEQNSFDSGIFHDA</sequence>
<evidence type="ECO:0000313" key="1">
    <source>
        <dbReference type="EMBL" id="KAH3734002.1"/>
    </source>
</evidence>
<proteinExistence type="predicted"/>
<dbReference type="InterPro" id="IPR039499">
    <property type="entry name" value="LURA1/LRA25"/>
</dbReference>
<accession>A0A9D4HV13</accession>
<evidence type="ECO:0000313" key="2">
    <source>
        <dbReference type="Proteomes" id="UP000828390"/>
    </source>
</evidence>
<gene>
    <name evidence="1" type="ORF">DPMN_040441</name>
</gene>
<dbReference type="Proteomes" id="UP000828390">
    <property type="component" value="Unassembled WGS sequence"/>
</dbReference>
<comment type="caution">
    <text evidence="1">The sequence shown here is derived from an EMBL/GenBank/DDBJ whole genome shotgun (WGS) entry which is preliminary data.</text>
</comment>